<evidence type="ECO:0000256" key="11">
    <source>
        <dbReference type="HAMAP-Rule" id="MF_00664"/>
    </source>
</evidence>
<dbReference type="NCBIfam" id="NF003679">
    <property type="entry name" value="PRK05305.1-3"/>
    <property type="match status" value="1"/>
</dbReference>
<evidence type="ECO:0000256" key="8">
    <source>
        <dbReference type="ARBA" id="ARBA00023239"/>
    </source>
</evidence>
<dbReference type="KEGG" id="efv:CHH26_10690"/>
<evidence type="ECO:0000256" key="9">
    <source>
        <dbReference type="ARBA" id="ARBA00023264"/>
    </source>
</evidence>
<keyword evidence="8 11" id="KW-0456">Lyase</keyword>
<feature type="chain" id="PRO_5041748613" description="Phosphatidylserine decarboxylase alpha chain" evidence="11">
    <location>
        <begin position="209"/>
        <end position="250"/>
    </location>
</feature>
<evidence type="ECO:0000256" key="10">
    <source>
        <dbReference type="ARBA" id="ARBA00023317"/>
    </source>
</evidence>
<comment type="cofactor">
    <cofactor evidence="11">
        <name>pyruvate</name>
        <dbReference type="ChEBI" id="CHEBI:15361"/>
    </cofactor>
    <text evidence="11">Binds 1 pyruvoyl group covalently per subunit.</text>
</comment>
<name>A0A222EV46_9SPHN</name>
<organism evidence="12 13">
    <name type="scientific">Qipengyuania flava</name>
    <dbReference type="NCBI Taxonomy" id="192812"/>
    <lineage>
        <taxon>Bacteria</taxon>
        <taxon>Pseudomonadati</taxon>
        <taxon>Pseudomonadota</taxon>
        <taxon>Alphaproteobacteria</taxon>
        <taxon>Sphingomonadales</taxon>
        <taxon>Erythrobacteraceae</taxon>
        <taxon>Qipengyuania</taxon>
    </lineage>
</organism>
<accession>A0A222EV46</accession>
<dbReference type="GeneID" id="69697353"/>
<comment type="catalytic activity">
    <reaction evidence="11">
        <text>a 1,2-diacyl-sn-glycero-3-phospho-L-serine + H(+) = a 1,2-diacyl-sn-glycero-3-phosphoethanolamine + CO2</text>
        <dbReference type="Rhea" id="RHEA:20828"/>
        <dbReference type="ChEBI" id="CHEBI:15378"/>
        <dbReference type="ChEBI" id="CHEBI:16526"/>
        <dbReference type="ChEBI" id="CHEBI:57262"/>
        <dbReference type="ChEBI" id="CHEBI:64612"/>
        <dbReference type="EC" id="4.1.1.65"/>
    </reaction>
</comment>
<dbReference type="Proteomes" id="UP000325385">
    <property type="component" value="Chromosome"/>
</dbReference>
<protein>
    <recommendedName>
        <fullName evidence="11">Phosphatidylserine decarboxylase proenzyme</fullName>
        <ecNumber evidence="11">4.1.1.65</ecNumber>
    </recommendedName>
    <component>
        <recommendedName>
            <fullName evidence="11">Phosphatidylserine decarboxylase alpha chain</fullName>
        </recommendedName>
    </component>
    <component>
        <recommendedName>
            <fullName evidence="11">Phosphatidylserine decarboxylase beta chain</fullName>
        </recommendedName>
    </component>
</protein>
<evidence type="ECO:0000256" key="3">
    <source>
        <dbReference type="ARBA" id="ARBA00022793"/>
    </source>
</evidence>
<keyword evidence="10 11" id="KW-0670">Pyruvate</keyword>
<proteinExistence type="inferred from homology"/>
<dbReference type="RefSeq" id="WP_094063342.1">
    <property type="nucleotide sequence ID" value="NZ_CP022528.1"/>
</dbReference>
<evidence type="ECO:0000313" key="12">
    <source>
        <dbReference type="EMBL" id="QFI63318.1"/>
    </source>
</evidence>
<dbReference type="UniPathway" id="UPA00558">
    <property type="reaction ID" value="UER00616"/>
</dbReference>
<evidence type="ECO:0000256" key="5">
    <source>
        <dbReference type="ARBA" id="ARBA00023136"/>
    </source>
</evidence>
<comment type="similarity">
    <text evidence="11">Belongs to the phosphatidylserine decarboxylase family. PSD-A subfamily.</text>
</comment>
<evidence type="ECO:0000256" key="4">
    <source>
        <dbReference type="ARBA" id="ARBA00023098"/>
    </source>
</evidence>
<dbReference type="GO" id="GO:0005886">
    <property type="term" value="C:plasma membrane"/>
    <property type="evidence" value="ECO:0007669"/>
    <property type="project" value="UniProtKB-SubCell"/>
</dbReference>
<dbReference type="InterPro" id="IPR033175">
    <property type="entry name" value="PSD-A"/>
</dbReference>
<sequence length="250" mass="27098">MAGDLLDNRGRGDVRWSWPPIHPEGRKFGAIAVVVSLIFLLGLDWEIVGWPLLLLSLGVFAFFRDPERVVPQDERLIVSPADGLVSLITEVEPPSELVVDDGSGHAGLQPGKVTRISIFMSVFDVHINRSPIAGTVRRVIYIPGSFVDAGLDKASEENERQHVLIERTDGLKLGFTQIAGLVARRIVPFVKPGDMLGVGQRVGLIRFGSRVDVYLPAGTDPKVLLGQKVIAGETVLAEVGSQQLLEGVSQ</sequence>
<dbReference type="EC" id="4.1.1.65" evidence="11"/>
<keyword evidence="9 11" id="KW-1208">Phospholipid metabolism</keyword>
<comment type="subcellular location">
    <subcellularLocation>
        <location evidence="11">Cell membrane</location>
        <topology evidence="11">Peripheral membrane protein</topology>
    </subcellularLocation>
</comment>
<keyword evidence="4 11" id="KW-0443">Lipid metabolism</keyword>
<feature type="site" description="Cleavage (non-hydrolytic); by autocatalysis" evidence="11">
    <location>
        <begin position="208"/>
        <end position="209"/>
    </location>
</feature>
<evidence type="ECO:0000256" key="7">
    <source>
        <dbReference type="ARBA" id="ARBA00023209"/>
    </source>
</evidence>
<evidence type="ECO:0000256" key="2">
    <source>
        <dbReference type="ARBA" id="ARBA00022516"/>
    </source>
</evidence>
<evidence type="ECO:0000256" key="1">
    <source>
        <dbReference type="ARBA" id="ARBA00022475"/>
    </source>
</evidence>
<dbReference type="HAMAP" id="MF_00664">
    <property type="entry name" value="PS_decarb_PSD_A"/>
    <property type="match status" value="1"/>
</dbReference>
<feature type="active site" description="Schiff-base intermediate with substrate; via pyruvic acid" evidence="11">
    <location>
        <position position="209"/>
    </location>
</feature>
<dbReference type="AlphaFoldDB" id="A0A222EV46"/>
<keyword evidence="1 11" id="KW-1003">Cell membrane</keyword>
<keyword evidence="5 11" id="KW-0472">Membrane</keyword>
<dbReference type="InterPro" id="IPR003817">
    <property type="entry name" value="PS_Dcarbxylase"/>
</dbReference>
<dbReference type="EMBL" id="CP032228">
    <property type="protein sequence ID" value="QFI63318.1"/>
    <property type="molecule type" value="Genomic_DNA"/>
</dbReference>
<dbReference type="NCBIfam" id="NF003678">
    <property type="entry name" value="PRK05305.1-2"/>
    <property type="match status" value="1"/>
</dbReference>
<feature type="chain" id="PRO_5041748614" description="Phosphatidylserine decarboxylase beta chain" evidence="11">
    <location>
        <begin position="1"/>
        <end position="208"/>
    </location>
</feature>
<comment type="pathway">
    <text evidence="11">Phospholipid metabolism; phosphatidylethanolamine biosynthesis; phosphatidylethanolamine from CDP-diacylglycerol: step 2/2.</text>
</comment>
<evidence type="ECO:0000313" key="13">
    <source>
        <dbReference type="Proteomes" id="UP000325385"/>
    </source>
</evidence>
<feature type="modified residue" description="Pyruvic acid (Ser); by autocatalysis" evidence="11">
    <location>
        <position position="209"/>
    </location>
</feature>
<keyword evidence="7 11" id="KW-0594">Phospholipid biosynthesis</keyword>
<dbReference type="GO" id="GO:0006646">
    <property type="term" value="P:phosphatidylethanolamine biosynthetic process"/>
    <property type="evidence" value="ECO:0007669"/>
    <property type="project" value="UniProtKB-UniRule"/>
</dbReference>
<comment type="PTM">
    <text evidence="11">Is synthesized initially as an inactive proenzyme. Formation of the active enzyme involves a self-maturation process in which the active site pyruvoyl group is generated from an internal serine residue via an autocatalytic post-translational modification. Two non-identical subunits are generated from the proenzyme in this reaction, and the pyruvate is formed at the N-terminus of the alpha chain, which is derived from the carboxyl end of the proenzyme. The post-translation cleavage follows an unusual pathway, termed non-hydrolytic serinolysis, in which the side chain hydroxyl group of the serine supplies its oxygen atom to form the C-terminus of the beta chain, while the remainder of the serine residue undergoes an oxidative deamination to produce ammonia and the pyruvoyl prosthetic group on the alpha chain.</text>
</comment>
<dbReference type="Pfam" id="PF02666">
    <property type="entry name" value="PS_Dcarbxylase"/>
    <property type="match status" value="1"/>
</dbReference>
<keyword evidence="6 11" id="KW-0865">Zymogen</keyword>
<dbReference type="PANTHER" id="PTHR35809:SF1">
    <property type="entry name" value="ARCHAETIDYLSERINE DECARBOXYLASE PROENZYME-RELATED"/>
    <property type="match status" value="1"/>
</dbReference>
<gene>
    <name evidence="11" type="primary">psd</name>
    <name evidence="12" type="ORF">D0Y83_08580</name>
</gene>
<reference evidence="13" key="1">
    <citation type="submission" date="2018-09" db="EMBL/GenBank/DDBJ databases">
        <title>Nocardia yunnanensis sp. nov., an actinomycete isolated from a soil sample.</title>
        <authorList>
            <person name="Zhang J."/>
        </authorList>
    </citation>
    <scope>NUCLEOTIDE SEQUENCE [LARGE SCALE GENOMIC DNA]</scope>
    <source>
        <strain evidence="13">21-3</strain>
    </source>
</reference>
<keyword evidence="2 11" id="KW-0444">Lipid biosynthesis</keyword>
<dbReference type="GO" id="GO:0004609">
    <property type="term" value="F:phosphatidylserine decarboxylase activity"/>
    <property type="evidence" value="ECO:0007669"/>
    <property type="project" value="UniProtKB-UniRule"/>
</dbReference>
<keyword evidence="3 11" id="KW-0210">Decarboxylase</keyword>
<dbReference type="PANTHER" id="PTHR35809">
    <property type="entry name" value="ARCHAETIDYLSERINE DECARBOXYLASE PROENZYME-RELATED"/>
    <property type="match status" value="1"/>
</dbReference>
<evidence type="ECO:0000256" key="6">
    <source>
        <dbReference type="ARBA" id="ARBA00023145"/>
    </source>
</evidence>
<comment type="function">
    <text evidence="11">Catalyzes the formation of phosphatidylethanolamine (PtdEtn) from phosphatidylserine (PtdSer).</text>
</comment>
<comment type="subunit">
    <text evidence="11">Heterodimer of a large membrane-associated beta subunit and a small pyruvoyl-containing alpha subunit.</text>
</comment>